<dbReference type="OrthoDB" id="8161897at2"/>
<feature type="transmembrane region" description="Helical" evidence="5">
    <location>
        <begin position="68"/>
        <end position="87"/>
    </location>
</feature>
<evidence type="ECO:0000256" key="1">
    <source>
        <dbReference type="ARBA" id="ARBA00004141"/>
    </source>
</evidence>
<evidence type="ECO:0000313" key="6">
    <source>
        <dbReference type="EMBL" id="OSY87766.1"/>
    </source>
</evidence>
<dbReference type="Pfam" id="PF07681">
    <property type="entry name" value="DoxX"/>
    <property type="match status" value="1"/>
</dbReference>
<protein>
    <submittedName>
        <fullName evidence="6">DoxX family protein</fullName>
    </submittedName>
</protein>
<evidence type="ECO:0000256" key="4">
    <source>
        <dbReference type="ARBA" id="ARBA00023136"/>
    </source>
</evidence>
<keyword evidence="3 5" id="KW-1133">Transmembrane helix</keyword>
<feature type="transmembrane region" description="Helical" evidence="5">
    <location>
        <begin position="44"/>
        <end position="63"/>
    </location>
</feature>
<dbReference type="EMBL" id="LAPZ01000007">
    <property type="protein sequence ID" value="OSY87766.1"/>
    <property type="molecule type" value="Genomic_DNA"/>
</dbReference>
<keyword evidence="4 5" id="KW-0472">Membrane</keyword>
<feature type="transmembrane region" description="Helical" evidence="5">
    <location>
        <begin position="99"/>
        <end position="118"/>
    </location>
</feature>
<dbReference type="Proteomes" id="UP000194221">
    <property type="component" value="Unassembled WGS sequence"/>
</dbReference>
<evidence type="ECO:0000256" key="3">
    <source>
        <dbReference type="ARBA" id="ARBA00022989"/>
    </source>
</evidence>
<reference evidence="6 7" key="1">
    <citation type="submission" date="2015-03" db="EMBL/GenBank/DDBJ databases">
        <title>Genome sequence of Tenacibaculum sp. S2-2, isolated from intestinal microbiota of sea cucumber, Apostichopus japonicas.</title>
        <authorList>
            <person name="Shao Z."/>
            <person name="Wang L."/>
            <person name="Li X."/>
        </authorList>
    </citation>
    <scope>NUCLEOTIDE SEQUENCE [LARGE SCALE GENOMIC DNA]</scope>
    <source>
        <strain evidence="6 7">S2-2</strain>
    </source>
</reference>
<dbReference type="AlphaFoldDB" id="A0A1Y2PBB7"/>
<keyword evidence="2 5" id="KW-0812">Transmembrane</keyword>
<proteinExistence type="predicted"/>
<dbReference type="InParanoid" id="A0A1Y2PBB7"/>
<evidence type="ECO:0000256" key="5">
    <source>
        <dbReference type="SAM" id="Phobius"/>
    </source>
</evidence>
<gene>
    <name evidence="6" type="ORF">WH52_10080</name>
</gene>
<comment type="subcellular location">
    <subcellularLocation>
        <location evidence="1">Membrane</location>
        <topology evidence="1">Multi-pass membrane protein</topology>
    </subcellularLocation>
</comment>
<evidence type="ECO:0000256" key="2">
    <source>
        <dbReference type="ARBA" id="ARBA00022692"/>
    </source>
</evidence>
<sequence>MKKYLPIILKLIAAIIMLQTLFFKFTAAQESVDLFTKLAGENEALMRIGTGILELIASILLFIPRKTWLGAILTIGLMGGAIMGHLTKLGIEHNGDGGILFYSAVITLIAGSILLFINRKDIPVIGNKL</sequence>
<name>A0A1Y2PBB7_9FLAO</name>
<dbReference type="InterPro" id="IPR032808">
    <property type="entry name" value="DoxX"/>
</dbReference>
<accession>A0A1Y2PBB7</accession>
<organism evidence="6 7">
    <name type="scientific">Tenacibaculum holothuriorum</name>
    <dbReference type="NCBI Taxonomy" id="1635173"/>
    <lineage>
        <taxon>Bacteria</taxon>
        <taxon>Pseudomonadati</taxon>
        <taxon>Bacteroidota</taxon>
        <taxon>Flavobacteriia</taxon>
        <taxon>Flavobacteriales</taxon>
        <taxon>Flavobacteriaceae</taxon>
        <taxon>Tenacibaculum</taxon>
    </lineage>
</organism>
<dbReference type="GO" id="GO:0016020">
    <property type="term" value="C:membrane"/>
    <property type="evidence" value="ECO:0007669"/>
    <property type="project" value="UniProtKB-SubCell"/>
</dbReference>
<evidence type="ECO:0000313" key="7">
    <source>
        <dbReference type="Proteomes" id="UP000194221"/>
    </source>
</evidence>
<comment type="caution">
    <text evidence="6">The sequence shown here is derived from an EMBL/GenBank/DDBJ whole genome shotgun (WGS) entry which is preliminary data.</text>
</comment>
<keyword evidence="7" id="KW-1185">Reference proteome</keyword>
<dbReference type="STRING" id="1635173.WH52_10080"/>
<dbReference type="RefSeq" id="WP_086030827.1">
    <property type="nucleotide sequence ID" value="NZ_LAPZ01000007.1"/>
</dbReference>